<sequence length="389" mass="40990">MDADVTDPKSPNTRGAADTGVTRIKRSRHRGELRTGYTTGACATAAALAALQTVLTGNQPDSVVITLPIGEQVEFAVLARPAEEGEACCSVIKDAGDDPDCTHGAAITVTLALMAAPGIAFAAGEGVATVTLPGLELAVGEPAINPVPRKMMREHLLPLLQRYGHAGARVTVSIPGGEQLAEQTIGRRLGLIGGLSILGTRGTVHPYSTSAYAASVRQSIEVARAQGQRQVVLTTGSRTEKAAMLVHANLPECGFIQVGDFSGVALRASARQAMAQVELVTMIGKLCKIVGGTLMTHVTGRPINYSLLAELAREFTDDGELLDQIRSANTGRHLLDLGRQRLPNAYWQLLCTEAARHCAGYAHHSFSVVVRLVDFDGSTLACGHYGDNL</sequence>
<accession>A0A1G8WKN7</accession>
<dbReference type="GO" id="GO:0019251">
    <property type="term" value="P:anaerobic cobalamin biosynthetic process"/>
    <property type="evidence" value="ECO:0007669"/>
    <property type="project" value="UniProtKB-UniRule"/>
</dbReference>
<dbReference type="PANTHER" id="PTHR35863:SF1">
    <property type="entry name" value="COBALT-PRECORRIN-5B C(1)-METHYLTRANSFERASE"/>
    <property type="match status" value="1"/>
</dbReference>
<evidence type="ECO:0000256" key="2">
    <source>
        <dbReference type="ARBA" id="ARBA00022603"/>
    </source>
</evidence>
<dbReference type="SUPFAM" id="SSF111342">
    <property type="entry name" value="CbiD-like"/>
    <property type="match status" value="1"/>
</dbReference>
<dbReference type="EMBL" id="FNEM01000013">
    <property type="protein sequence ID" value="SDJ78922.1"/>
    <property type="molecule type" value="Genomic_DNA"/>
</dbReference>
<keyword evidence="1 5" id="KW-0169">Cobalamin biosynthesis</keyword>
<reference evidence="8" key="1">
    <citation type="submission" date="2016-10" db="EMBL/GenBank/DDBJ databases">
        <authorList>
            <person name="Varghese N."/>
            <person name="Submissions S."/>
        </authorList>
    </citation>
    <scope>NUCLEOTIDE SEQUENCE [LARGE SCALE GENOMIC DNA]</scope>
    <source>
        <strain evidence="8">DSM 23317</strain>
    </source>
</reference>
<organism evidence="7 8">
    <name type="scientific">Ferrimonas sediminum</name>
    <dbReference type="NCBI Taxonomy" id="718193"/>
    <lineage>
        <taxon>Bacteria</taxon>
        <taxon>Pseudomonadati</taxon>
        <taxon>Pseudomonadota</taxon>
        <taxon>Gammaproteobacteria</taxon>
        <taxon>Alteromonadales</taxon>
        <taxon>Ferrimonadaceae</taxon>
        <taxon>Ferrimonas</taxon>
    </lineage>
</organism>
<evidence type="ECO:0000313" key="8">
    <source>
        <dbReference type="Proteomes" id="UP000199527"/>
    </source>
</evidence>
<dbReference type="AlphaFoldDB" id="A0A1G8WKN7"/>
<dbReference type="InterPro" id="IPR002748">
    <property type="entry name" value="CbiD"/>
</dbReference>
<dbReference type="GO" id="GO:0043780">
    <property type="term" value="F:cobalt-precorrin-5B C1-methyltransferase activity"/>
    <property type="evidence" value="ECO:0007669"/>
    <property type="project" value="RHEA"/>
</dbReference>
<keyword evidence="8" id="KW-1185">Reference proteome</keyword>
<dbReference type="Gene3D" id="3.30.2110.10">
    <property type="entry name" value="CbiD-like"/>
    <property type="match status" value="1"/>
</dbReference>
<comment type="similarity">
    <text evidence="5">Belongs to the CbiD family.</text>
</comment>
<dbReference type="PANTHER" id="PTHR35863">
    <property type="entry name" value="COBALT-PRECORRIN-5B C(1)-METHYLTRANSFERASE"/>
    <property type="match status" value="1"/>
</dbReference>
<keyword evidence="3 5" id="KW-0808">Transferase</keyword>
<comment type="catalytic activity">
    <reaction evidence="5">
        <text>Co-precorrin-5B + S-adenosyl-L-methionine = Co-precorrin-6A + S-adenosyl-L-homocysteine</text>
        <dbReference type="Rhea" id="RHEA:26285"/>
        <dbReference type="ChEBI" id="CHEBI:57856"/>
        <dbReference type="ChEBI" id="CHEBI:59789"/>
        <dbReference type="ChEBI" id="CHEBI:60063"/>
        <dbReference type="ChEBI" id="CHEBI:60064"/>
        <dbReference type="EC" id="2.1.1.195"/>
    </reaction>
</comment>
<comment type="function">
    <text evidence="5">Catalyzes the methylation of C-1 in cobalt-precorrin-5B to form cobalt-precorrin-6A.</text>
</comment>
<dbReference type="HAMAP" id="MF_00787">
    <property type="entry name" value="CbiD"/>
    <property type="match status" value="1"/>
</dbReference>
<evidence type="ECO:0000256" key="3">
    <source>
        <dbReference type="ARBA" id="ARBA00022679"/>
    </source>
</evidence>
<dbReference type="NCBIfam" id="TIGR00312">
    <property type="entry name" value="cbiD"/>
    <property type="match status" value="1"/>
</dbReference>
<dbReference type="UniPathway" id="UPA00148">
    <property type="reaction ID" value="UER00227"/>
</dbReference>
<dbReference type="NCBIfam" id="NF000849">
    <property type="entry name" value="PRK00075.1-1"/>
    <property type="match status" value="1"/>
</dbReference>
<evidence type="ECO:0000313" key="7">
    <source>
        <dbReference type="EMBL" id="SDJ78922.1"/>
    </source>
</evidence>
<protein>
    <recommendedName>
        <fullName evidence="5">Cobalt-precorrin-5B C(1)-methyltransferase</fullName>
        <ecNumber evidence="5">2.1.1.195</ecNumber>
    </recommendedName>
    <alternativeName>
        <fullName evidence="5">Cobalt-precorrin-6A synthase</fullName>
    </alternativeName>
</protein>
<gene>
    <name evidence="5" type="primary">cbiD</name>
    <name evidence="7" type="ORF">SAMN04488540_11399</name>
</gene>
<dbReference type="InterPro" id="IPR036074">
    <property type="entry name" value="CbiD_sf"/>
</dbReference>
<name>A0A1G8WKN7_9GAMM</name>
<keyword evidence="2 5" id="KW-0489">Methyltransferase</keyword>
<dbReference type="GO" id="GO:0032259">
    <property type="term" value="P:methylation"/>
    <property type="evidence" value="ECO:0007669"/>
    <property type="project" value="UniProtKB-KW"/>
</dbReference>
<dbReference type="PIRSF" id="PIRSF026782">
    <property type="entry name" value="CbiD"/>
    <property type="match status" value="1"/>
</dbReference>
<feature type="region of interest" description="Disordered" evidence="6">
    <location>
        <begin position="1"/>
        <end position="20"/>
    </location>
</feature>
<dbReference type="OrthoDB" id="6439987at2"/>
<dbReference type="EC" id="2.1.1.195" evidence="5"/>
<dbReference type="Proteomes" id="UP000199527">
    <property type="component" value="Unassembled WGS sequence"/>
</dbReference>
<evidence type="ECO:0000256" key="4">
    <source>
        <dbReference type="ARBA" id="ARBA00022691"/>
    </source>
</evidence>
<dbReference type="Pfam" id="PF01888">
    <property type="entry name" value="CbiD"/>
    <property type="match status" value="1"/>
</dbReference>
<evidence type="ECO:0000256" key="5">
    <source>
        <dbReference type="HAMAP-Rule" id="MF_00787"/>
    </source>
</evidence>
<comment type="pathway">
    <text evidence="5">Cofactor biosynthesis; adenosylcobalamin biosynthesis; cob(II)yrinate a,c-diamide from sirohydrochlorin (anaerobic route): step 6/10.</text>
</comment>
<proteinExistence type="inferred from homology"/>
<evidence type="ECO:0000256" key="6">
    <source>
        <dbReference type="SAM" id="MobiDB-lite"/>
    </source>
</evidence>
<keyword evidence="4 5" id="KW-0949">S-adenosyl-L-methionine</keyword>
<evidence type="ECO:0000256" key="1">
    <source>
        <dbReference type="ARBA" id="ARBA00022573"/>
    </source>
</evidence>